<accession>A0ABQ9DV07</accession>
<sequence>MSAKVRLKRLEQLVLDGPQRHDSVLSVETLLDLLVGVYAECSRDSPLRRDRYVSDFLEWGEPLGSRRQEEHRSVLGLKPCST</sequence>
<keyword evidence="1" id="KW-0418">Kinase</keyword>
<keyword evidence="1" id="KW-0808">Transferase</keyword>
<comment type="caution">
    <text evidence="1">The sequence shown here is derived from an EMBL/GenBank/DDBJ whole genome shotgun (WGS) entry which is preliminary data.</text>
</comment>
<dbReference type="Gene3D" id="3.30.200.20">
    <property type="entry name" value="Phosphorylase Kinase, domain 1"/>
    <property type="match status" value="1"/>
</dbReference>
<reference evidence="1" key="1">
    <citation type="submission" date="2019-10" db="EMBL/GenBank/DDBJ databases">
        <authorList>
            <person name="Soares A.E.R."/>
            <person name="Aleixo A."/>
            <person name="Schneider P."/>
            <person name="Miyaki C.Y."/>
            <person name="Schneider M.P."/>
            <person name="Mello C."/>
            <person name="Vasconcelos A.T.R."/>
        </authorList>
    </citation>
    <scope>NUCLEOTIDE SEQUENCE</scope>
    <source>
        <tissue evidence="1">Muscle</tissue>
    </source>
</reference>
<proteinExistence type="predicted"/>
<organism evidence="1 2">
    <name type="scientific">Willisornis vidua</name>
    <name type="common">Xingu scale-backed antbird</name>
    <dbReference type="NCBI Taxonomy" id="1566151"/>
    <lineage>
        <taxon>Eukaryota</taxon>
        <taxon>Metazoa</taxon>
        <taxon>Chordata</taxon>
        <taxon>Craniata</taxon>
        <taxon>Vertebrata</taxon>
        <taxon>Euteleostomi</taxon>
        <taxon>Archelosauria</taxon>
        <taxon>Archosauria</taxon>
        <taxon>Dinosauria</taxon>
        <taxon>Saurischia</taxon>
        <taxon>Theropoda</taxon>
        <taxon>Coelurosauria</taxon>
        <taxon>Aves</taxon>
        <taxon>Neognathae</taxon>
        <taxon>Neoaves</taxon>
        <taxon>Telluraves</taxon>
        <taxon>Australaves</taxon>
        <taxon>Passeriformes</taxon>
        <taxon>Thamnophilidae</taxon>
        <taxon>Willisornis</taxon>
    </lineage>
</organism>
<keyword evidence="2" id="KW-1185">Reference proteome</keyword>
<evidence type="ECO:0000313" key="2">
    <source>
        <dbReference type="Proteomes" id="UP001145742"/>
    </source>
</evidence>
<dbReference type="GO" id="GO:0016301">
    <property type="term" value="F:kinase activity"/>
    <property type="evidence" value="ECO:0007669"/>
    <property type="project" value="UniProtKB-KW"/>
</dbReference>
<gene>
    <name evidence="1" type="ORF">WISP_00811</name>
</gene>
<evidence type="ECO:0000313" key="1">
    <source>
        <dbReference type="EMBL" id="KAJ7428757.1"/>
    </source>
</evidence>
<dbReference type="EMBL" id="WHWB01016006">
    <property type="protein sequence ID" value="KAJ7428757.1"/>
    <property type="molecule type" value="Genomic_DNA"/>
</dbReference>
<protein>
    <submittedName>
        <fullName evidence="1">Serine threonine-protein kinase mrck beta isoform x4</fullName>
    </submittedName>
</protein>
<name>A0ABQ9DV07_9PASS</name>
<dbReference type="Proteomes" id="UP001145742">
    <property type="component" value="Unassembled WGS sequence"/>
</dbReference>